<accession>A0A084B180</accession>
<keyword evidence="15" id="KW-1185">Reference proteome</keyword>
<dbReference type="PRINTS" id="PR00911">
    <property type="entry name" value="GLHYDRLASE11"/>
</dbReference>
<dbReference type="SUPFAM" id="SSF49899">
    <property type="entry name" value="Concanavalin A-like lectins/glucanases"/>
    <property type="match status" value="1"/>
</dbReference>
<evidence type="ECO:0000256" key="6">
    <source>
        <dbReference type="ARBA" id="ARBA00022801"/>
    </source>
</evidence>
<dbReference type="EMBL" id="KL648331">
    <property type="protein sequence ID" value="KEY71309.1"/>
    <property type="molecule type" value="Genomic_DNA"/>
</dbReference>
<keyword evidence="6 11" id="KW-0378">Hydrolase</keyword>
<keyword evidence="9 11" id="KW-0624">Polysaccharide degradation</keyword>
<dbReference type="HOGENOM" id="CLU_052631_3_2_1"/>
<evidence type="ECO:0000256" key="10">
    <source>
        <dbReference type="PROSITE-ProRule" id="PRU01097"/>
    </source>
</evidence>
<feature type="chain" id="PRO_5012045503" description="Endo-1,4-beta-xylanase" evidence="12">
    <location>
        <begin position="16"/>
        <end position="197"/>
    </location>
</feature>
<keyword evidence="12" id="KW-0732">Signal</keyword>
<comment type="caution">
    <text evidence="10">Lacks conserved residue(s) required for the propagation of feature annotation.</text>
</comment>
<evidence type="ECO:0000256" key="1">
    <source>
        <dbReference type="ARBA" id="ARBA00000681"/>
    </source>
</evidence>
<evidence type="ECO:0000313" key="14">
    <source>
        <dbReference type="EMBL" id="KEY71309.1"/>
    </source>
</evidence>
<dbReference type="PANTHER" id="PTHR46828">
    <property type="entry name" value="ENDO-1,4-BETA-XYLANASE A-RELATED"/>
    <property type="match status" value="1"/>
</dbReference>
<evidence type="ECO:0000256" key="12">
    <source>
        <dbReference type="SAM" id="SignalP"/>
    </source>
</evidence>
<feature type="domain" description="GH11" evidence="13">
    <location>
        <begin position="5"/>
        <end position="196"/>
    </location>
</feature>
<keyword evidence="5 11" id="KW-0858">Xylan degradation</keyword>
<feature type="signal peptide" evidence="12">
    <location>
        <begin position="1"/>
        <end position="15"/>
    </location>
</feature>
<evidence type="ECO:0000256" key="2">
    <source>
        <dbReference type="ARBA" id="ARBA00004851"/>
    </source>
</evidence>
<dbReference type="AlphaFoldDB" id="A0A084B180"/>
<evidence type="ECO:0000256" key="11">
    <source>
        <dbReference type="RuleBase" id="RU362015"/>
    </source>
</evidence>
<dbReference type="Pfam" id="PF00457">
    <property type="entry name" value="Glyco_hydro_11"/>
    <property type="match status" value="1"/>
</dbReference>
<comment type="pathway">
    <text evidence="2 11">Glycan degradation; xylan degradation.</text>
</comment>
<dbReference type="EC" id="3.2.1.8" evidence="4 11"/>
<evidence type="ECO:0000256" key="9">
    <source>
        <dbReference type="ARBA" id="ARBA00023326"/>
    </source>
</evidence>
<evidence type="ECO:0000256" key="3">
    <source>
        <dbReference type="ARBA" id="ARBA00007792"/>
    </source>
</evidence>
<sequence length="197" mass="21790">MRALILFAFVFAVSADYFTLNNIDTPDGVNFTSPANSPSFNVTWIYPGTFEVGKGWNPGTSRVIDYTGTYAPSGNSFIGVAGWTRYVNFPLMLYKTKSPSKDNPGVAGQQLGSFTSDNGTYGIFREYRVNQPSIDGPMTHLRYWSVRYSRRTRGTITTKNHFDAWASVGLALGTHDYQVLTVEGYYSSGRAGFTFSG</sequence>
<dbReference type="UniPathway" id="UPA00114"/>
<dbReference type="Proteomes" id="UP000028045">
    <property type="component" value="Unassembled WGS sequence"/>
</dbReference>
<proteinExistence type="inferred from homology"/>
<dbReference type="Gene3D" id="2.60.120.180">
    <property type="match status" value="1"/>
</dbReference>
<protein>
    <recommendedName>
        <fullName evidence="4 11">Endo-1,4-beta-xylanase</fullName>
        <ecNumber evidence="4 11">3.2.1.8</ecNumber>
    </recommendedName>
</protein>
<gene>
    <name evidence="14" type="ORF">S7711_05901</name>
</gene>
<dbReference type="OrthoDB" id="2115822at2759"/>
<evidence type="ECO:0000256" key="7">
    <source>
        <dbReference type="ARBA" id="ARBA00023277"/>
    </source>
</evidence>
<dbReference type="InterPro" id="IPR013320">
    <property type="entry name" value="ConA-like_dom_sf"/>
</dbReference>
<evidence type="ECO:0000256" key="4">
    <source>
        <dbReference type="ARBA" id="ARBA00012590"/>
    </source>
</evidence>
<evidence type="ECO:0000259" key="13">
    <source>
        <dbReference type="PROSITE" id="PS51761"/>
    </source>
</evidence>
<comment type="catalytic activity">
    <reaction evidence="1 11">
        <text>Endohydrolysis of (1-&gt;4)-beta-D-xylosidic linkages in xylans.</text>
        <dbReference type="EC" id="3.2.1.8"/>
    </reaction>
</comment>
<keyword evidence="8 11" id="KW-0326">Glycosidase</keyword>
<keyword evidence="7 11" id="KW-0119">Carbohydrate metabolism</keyword>
<dbReference type="InterPro" id="IPR001137">
    <property type="entry name" value="Glyco_hydro_11"/>
</dbReference>
<dbReference type="GO" id="GO:0045493">
    <property type="term" value="P:xylan catabolic process"/>
    <property type="evidence" value="ECO:0007669"/>
    <property type="project" value="UniProtKB-UniPathway"/>
</dbReference>
<reference evidence="14 15" key="1">
    <citation type="journal article" date="2014" name="BMC Genomics">
        <title>Comparative genome sequencing reveals chemotype-specific gene clusters in the toxigenic black mold Stachybotrys.</title>
        <authorList>
            <person name="Semeiks J."/>
            <person name="Borek D."/>
            <person name="Otwinowski Z."/>
            <person name="Grishin N.V."/>
        </authorList>
    </citation>
    <scope>NUCLEOTIDE SEQUENCE [LARGE SCALE GENOMIC DNA]</scope>
    <source>
        <strain evidence="15">CBS 109288 / IBT 7711</strain>
    </source>
</reference>
<dbReference type="PANTHER" id="PTHR46828:SF2">
    <property type="entry name" value="ENDO-1,4-BETA-XYLANASE A-RELATED"/>
    <property type="match status" value="1"/>
</dbReference>
<dbReference type="InterPro" id="IPR033123">
    <property type="entry name" value="GH11_dom"/>
</dbReference>
<evidence type="ECO:0000313" key="15">
    <source>
        <dbReference type="Proteomes" id="UP000028045"/>
    </source>
</evidence>
<comment type="similarity">
    <text evidence="3 10 11">Belongs to the glycosyl hydrolase 11 (cellulase G) family.</text>
</comment>
<dbReference type="GO" id="GO:0031176">
    <property type="term" value="F:endo-1,4-beta-xylanase activity"/>
    <property type="evidence" value="ECO:0007669"/>
    <property type="project" value="UniProtKB-EC"/>
</dbReference>
<evidence type="ECO:0000256" key="8">
    <source>
        <dbReference type="ARBA" id="ARBA00023295"/>
    </source>
</evidence>
<name>A0A084B180_STACB</name>
<organism evidence="14 15">
    <name type="scientific">Stachybotrys chartarum (strain CBS 109288 / IBT 7711)</name>
    <name type="common">Toxic black mold</name>
    <name type="synonym">Stilbospora chartarum</name>
    <dbReference type="NCBI Taxonomy" id="1280523"/>
    <lineage>
        <taxon>Eukaryota</taxon>
        <taxon>Fungi</taxon>
        <taxon>Dikarya</taxon>
        <taxon>Ascomycota</taxon>
        <taxon>Pezizomycotina</taxon>
        <taxon>Sordariomycetes</taxon>
        <taxon>Hypocreomycetidae</taxon>
        <taxon>Hypocreales</taxon>
        <taxon>Stachybotryaceae</taxon>
        <taxon>Stachybotrys</taxon>
    </lineage>
</organism>
<dbReference type="InterPro" id="IPR013319">
    <property type="entry name" value="GH11/12"/>
</dbReference>
<dbReference type="PROSITE" id="PS51761">
    <property type="entry name" value="GH11_3"/>
    <property type="match status" value="1"/>
</dbReference>
<evidence type="ECO:0000256" key="5">
    <source>
        <dbReference type="ARBA" id="ARBA00022651"/>
    </source>
</evidence>